<dbReference type="InterPro" id="IPR000620">
    <property type="entry name" value="EamA_dom"/>
</dbReference>
<sequence length="285" mass="31119">MKALVFVSILWAFSFGIIKGELTGIAPSLVSALRLLLCALVFLPFISFTTNNKLSVQLLLLGALQFGVMYWAYISSYQYLPGYLVAVFTIFTPMYVFLIDGLMSRRVNLQQMLPILLSIAGAAVIVFKAPNSDAWLVGFIILQGANLAFAAGQVGYQRISKAYSTDHTNNMSIMYIGAAIFMLIIVLVEQSYVGVSDITNRQWLVILYLGIIASGVGFALWNYGAKQVNAASLAVMNNAYIPFAVIFALTLFNEHADIARLALGTSLIAASAWLLSKQQVQKASE</sequence>
<feature type="transmembrane region" description="Helical" evidence="6">
    <location>
        <begin position="111"/>
        <end position="129"/>
    </location>
</feature>
<dbReference type="InterPro" id="IPR037185">
    <property type="entry name" value="EmrE-like"/>
</dbReference>
<gene>
    <name evidence="8" type="ORF">DXX94_11740</name>
</gene>
<reference evidence="9" key="1">
    <citation type="submission" date="2018-08" db="EMBL/GenBank/DDBJ databases">
        <title>Thalassotalea euphylliae genome.</title>
        <authorList>
            <person name="Summers S."/>
            <person name="Rice S.A."/>
            <person name="Freckelton M.L."/>
            <person name="Nedved B.T."/>
            <person name="Hadfield M.G."/>
        </authorList>
    </citation>
    <scope>NUCLEOTIDE SEQUENCE [LARGE SCALE GENOMIC DNA]</scope>
    <source>
        <strain evidence="9">H3</strain>
    </source>
</reference>
<dbReference type="EMBL" id="QUOT01000001">
    <property type="protein sequence ID" value="REL31328.1"/>
    <property type="molecule type" value="Genomic_DNA"/>
</dbReference>
<keyword evidence="5 6" id="KW-0472">Membrane</keyword>
<evidence type="ECO:0000256" key="6">
    <source>
        <dbReference type="SAM" id="Phobius"/>
    </source>
</evidence>
<feature type="transmembrane region" description="Helical" evidence="6">
    <location>
        <begin position="173"/>
        <end position="193"/>
    </location>
</feature>
<dbReference type="InterPro" id="IPR050638">
    <property type="entry name" value="AA-Vitamin_Transporters"/>
</dbReference>
<dbReference type="Proteomes" id="UP000256899">
    <property type="component" value="Unassembled WGS sequence"/>
</dbReference>
<evidence type="ECO:0000259" key="7">
    <source>
        <dbReference type="Pfam" id="PF00892"/>
    </source>
</evidence>
<feature type="transmembrane region" description="Helical" evidence="6">
    <location>
        <begin position="230"/>
        <end position="252"/>
    </location>
</feature>
<feature type="transmembrane region" description="Helical" evidence="6">
    <location>
        <begin position="205"/>
        <end position="223"/>
    </location>
</feature>
<keyword evidence="9" id="KW-1185">Reference proteome</keyword>
<evidence type="ECO:0000256" key="2">
    <source>
        <dbReference type="ARBA" id="ARBA00007362"/>
    </source>
</evidence>
<dbReference type="PANTHER" id="PTHR32322">
    <property type="entry name" value="INNER MEMBRANE TRANSPORTER"/>
    <property type="match status" value="1"/>
</dbReference>
<proteinExistence type="inferred from homology"/>
<evidence type="ECO:0000256" key="1">
    <source>
        <dbReference type="ARBA" id="ARBA00004141"/>
    </source>
</evidence>
<dbReference type="RefSeq" id="WP_116016077.1">
    <property type="nucleotide sequence ID" value="NZ_QUOT01000001.1"/>
</dbReference>
<feature type="transmembrane region" description="Helical" evidence="6">
    <location>
        <begin position="26"/>
        <end position="46"/>
    </location>
</feature>
<feature type="domain" description="EamA" evidence="7">
    <location>
        <begin position="4"/>
        <end position="126"/>
    </location>
</feature>
<comment type="similarity">
    <text evidence="2">Belongs to the EamA transporter family.</text>
</comment>
<organism evidence="8 9">
    <name type="scientific">Thalassotalea euphylliae</name>
    <dbReference type="NCBI Taxonomy" id="1655234"/>
    <lineage>
        <taxon>Bacteria</taxon>
        <taxon>Pseudomonadati</taxon>
        <taxon>Pseudomonadota</taxon>
        <taxon>Gammaproteobacteria</taxon>
        <taxon>Alteromonadales</taxon>
        <taxon>Colwelliaceae</taxon>
        <taxon>Thalassotalea</taxon>
    </lineage>
</organism>
<dbReference type="AlphaFoldDB" id="A0A3E0U322"/>
<dbReference type="SUPFAM" id="SSF103481">
    <property type="entry name" value="Multidrug resistance efflux transporter EmrE"/>
    <property type="match status" value="2"/>
</dbReference>
<comment type="caution">
    <text evidence="8">The sequence shown here is derived from an EMBL/GenBank/DDBJ whole genome shotgun (WGS) entry which is preliminary data.</text>
</comment>
<feature type="transmembrane region" description="Helical" evidence="6">
    <location>
        <begin position="80"/>
        <end position="99"/>
    </location>
</feature>
<feature type="domain" description="EamA" evidence="7">
    <location>
        <begin position="138"/>
        <end position="276"/>
    </location>
</feature>
<accession>A0A3E0U322</accession>
<dbReference type="PANTHER" id="PTHR32322:SF2">
    <property type="entry name" value="EAMA DOMAIN-CONTAINING PROTEIN"/>
    <property type="match status" value="1"/>
</dbReference>
<dbReference type="Pfam" id="PF00892">
    <property type="entry name" value="EamA"/>
    <property type="match status" value="2"/>
</dbReference>
<evidence type="ECO:0000313" key="9">
    <source>
        <dbReference type="Proteomes" id="UP000256899"/>
    </source>
</evidence>
<keyword evidence="4 6" id="KW-1133">Transmembrane helix</keyword>
<feature type="transmembrane region" description="Helical" evidence="6">
    <location>
        <begin position="258"/>
        <end position="275"/>
    </location>
</feature>
<comment type="subcellular location">
    <subcellularLocation>
        <location evidence="1">Membrane</location>
        <topology evidence="1">Multi-pass membrane protein</topology>
    </subcellularLocation>
</comment>
<evidence type="ECO:0000256" key="5">
    <source>
        <dbReference type="ARBA" id="ARBA00023136"/>
    </source>
</evidence>
<evidence type="ECO:0000256" key="3">
    <source>
        <dbReference type="ARBA" id="ARBA00022692"/>
    </source>
</evidence>
<protein>
    <submittedName>
        <fullName evidence="8">EamA family transporter</fullName>
    </submittedName>
</protein>
<evidence type="ECO:0000313" key="8">
    <source>
        <dbReference type="EMBL" id="REL31328.1"/>
    </source>
</evidence>
<feature type="transmembrane region" description="Helical" evidence="6">
    <location>
        <begin position="135"/>
        <end position="152"/>
    </location>
</feature>
<feature type="transmembrane region" description="Helical" evidence="6">
    <location>
        <begin position="58"/>
        <end position="74"/>
    </location>
</feature>
<keyword evidence="3 6" id="KW-0812">Transmembrane</keyword>
<evidence type="ECO:0000256" key="4">
    <source>
        <dbReference type="ARBA" id="ARBA00022989"/>
    </source>
</evidence>
<dbReference type="GO" id="GO:0016020">
    <property type="term" value="C:membrane"/>
    <property type="evidence" value="ECO:0007669"/>
    <property type="project" value="UniProtKB-SubCell"/>
</dbReference>
<name>A0A3E0U322_9GAMM</name>